<comment type="similarity">
    <text evidence="1 4">Belongs to the short-chain dehydrogenases/reductases (SDR) family.</text>
</comment>
<reference evidence="5 6" key="1">
    <citation type="submission" date="2021-07" db="EMBL/GenBank/DDBJ databases">
        <title>Complete genome sequence of nontuberculous Mycobacterium sp. TY59.</title>
        <authorList>
            <person name="Fukushima K."/>
        </authorList>
    </citation>
    <scope>NUCLEOTIDE SEQUENCE [LARGE SCALE GENOMIC DNA]</scope>
    <source>
        <strain evidence="5 6">TY59</strain>
    </source>
</reference>
<evidence type="ECO:0000256" key="1">
    <source>
        <dbReference type="ARBA" id="ARBA00006484"/>
    </source>
</evidence>
<dbReference type="EMBL" id="AP024828">
    <property type="protein sequence ID" value="BCZ20259.1"/>
    <property type="molecule type" value="Genomic_DNA"/>
</dbReference>
<keyword evidence="6" id="KW-1185">Reference proteome</keyword>
<dbReference type="SUPFAM" id="SSF51735">
    <property type="entry name" value="NAD(P)-binding Rossmann-fold domains"/>
    <property type="match status" value="1"/>
</dbReference>
<dbReference type="PRINTS" id="PR00080">
    <property type="entry name" value="SDRFAMILY"/>
</dbReference>
<dbReference type="PANTHER" id="PTHR24321:SF8">
    <property type="entry name" value="ESTRADIOL 17-BETA-DEHYDROGENASE 8-RELATED"/>
    <property type="match status" value="1"/>
</dbReference>
<keyword evidence="3" id="KW-0520">NAD</keyword>
<accession>A0ABM7SII2</accession>
<dbReference type="PRINTS" id="PR00081">
    <property type="entry name" value="GDHRDH"/>
</dbReference>
<dbReference type="Pfam" id="PF00106">
    <property type="entry name" value="adh_short"/>
    <property type="match status" value="1"/>
</dbReference>
<proteinExistence type="inferred from homology"/>
<evidence type="ECO:0000256" key="2">
    <source>
        <dbReference type="ARBA" id="ARBA00023002"/>
    </source>
</evidence>
<name>A0ABM7SII2_9MYCO</name>
<dbReference type="PROSITE" id="PS00061">
    <property type="entry name" value="ADH_SHORT"/>
    <property type="match status" value="1"/>
</dbReference>
<sequence length="275" mass="28745">MSDNDKPLAGRVAFVTGAARGQGRSHCVRLGRAGADVVAIDACGPVAANNGYPASTPEDLAETTSLVESEGRKMLAAQIDVRDAAGQQRIVDETITQFGRLDIVVANAGVLNWGRLWEISAQQWQDVLDTNLTGVWNTIKAAVPAMIRAGNGGSIITISSAAGVKAVPGCGHYCASKFGVVGLTNSLAVELGGYGIRVNSVHPYGTDTPMGNDPSMWQLFADHQTYIHSFSPGALPTDSLADPNLVSDIVLWLASDASSLVTAAQIPADKGYLKI</sequence>
<dbReference type="NCBIfam" id="TIGR03971">
    <property type="entry name" value="SDR_subfam_1"/>
    <property type="match status" value="1"/>
</dbReference>
<evidence type="ECO:0000256" key="4">
    <source>
        <dbReference type="RuleBase" id="RU000363"/>
    </source>
</evidence>
<organism evidence="5 6">
    <name type="scientific">Mycobacterium senriense</name>
    <dbReference type="NCBI Taxonomy" id="2775496"/>
    <lineage>
        <taxon>Bacteria</taxon>
        <taxon>Bacillati</taxon>
        <taxon>Actinomycetota</taxon>
        <taxon>Actinomycetes</taxon>
        <taxon>Mycobacteriales</taxon>
        <taxon>Mycobacteriaceae</taxon>
        <taxon>Mycobacterium</taxon>
        <taxon>Mycobacterium avium complex (MAC)</taxon>
    </lineage>
</organism>
<evidence type="ECO:0000313" key="5">
    <source>
        <dbReference type="EMBL" id="BCZ20259.1"/>
    </source>
</evidence>
<dbReference type="NCBIfam" id="NF009467">
    <property type="entry name" value="PRK12826.1-3"/>
    <property type="match status" value="1"/>
</dbReference>
<dbReference type="InterPro" id="IPR020904">
    <property type="entry name" value="Sc_DH/Rdtase_CS"/>
</dbReference>
<dbReference type="RefSeq" id="WP_221043957.1">
    <property type="nucleotide sequence ID" value="NZ_AP024828.1"/>
</dbReference>
<dbReference type="PANTHER" id="PTHR24321">
    <property type="entry name" value="DEHYDROGENASES, SHORT CHAIN"/>
    <property type="match status" value="1"/>
</dbReference>
<dbReference type="InterPro" id="IPR023985">
    <property type="entry name" value="SDR_subfam_1"/>
</dbReference>
<keyword evidence="2" id="KW-0560">Oxidoreductase</keyword>
<dbReference type="InterPro" id="IPR002347">
    <property type="entry name" value="SDR_fam"/>
</dbReference>
<gene>
    <name evidence="5" type="ORF">MTY59_01140</name>
</gene>
<dbReference type="Gene3D" id="3.40.50.720">
    <property type="entry name" value="NAD(P)-binding Rossmann-like Domain"/>
    <property type="match status" value="1"/>
</dbReference>
<evidence type="ECO:0000313" key="6">
    <source>
        <dbReference type="Proteomes" id="UP000826012"/>
    </source>
</evidence>
<dbReference type="Proteomes" id="UP000826012">
    <property type="component" value="Chromosome"/>
</dbReference>
<dbReference type="CDD" id="cd05233">
    <property type="entry name" value="SDR_c"/>
    <property type="match status" value="1"/>
</dbReference>
<evidence type="ECO:0000256" key="3">
    <source>
        <dbReference type="ARBA" id="ARBA00023027"/>
    </source>
</evidence>
<protein>
    <submittedName>
        <fullName evidence="5">Short chain dehydrogenase/reductase</fullName>
    </submittedName>
</protein>
<dbReference type="InterPro" id="IPR036291">
    <property type="entry name" value="NAD(P)-bd_dom_sf"/>
</dbReference>